<dbReference type="Pfam" id="PF02604">
    <property type="entry name" value="PhdYeFM_antitox"/>
    <property type="match status" value="1"/>
</dbReference>
<dbReference type="InterPro" id="IPR006442">
    <property type="entry name" value="Antitoxin_Phd/YefM"/>
</dbReference>
<evidence type="ECO:0000313" key="4">
    <source>
        <dbReference type="Proteomes" id="UP000823123"/>
    </source>
</evidence>
<evidence type="ECO:0000313" key="3">
    <source>
        <dbReference type="EMBL" id="MBK1467820.1"/>
    </source>
</evidence>
<organism evidence="3 4">
    <name type="scientific">Parvimonas parva</name>
    <dbReference type="NCBI Taxonomy" id="2769485"/>
    <lineage>
        <taxon>Bacteria</taxon>
        <taxon>Bacillati</taxon>
        <taxon>Bacillota</taxon>
        <taxon>Tissierellia</taxon>
        <taxon>Tissierellales</taxon>
        <taxon>Peptoniphilaceae</taxon>
        <taxon>Parvimonas</taxon>
    </lineage>
</organism>
<comment type="function">
    <text evidence="2">Antitoxin component of a type II toxin-antitoxin (TA) system.</text>
</comment>
<comment type="similarity">
    <text evidence="1 2">Belongs to the phD/YefM antitoxin family.</text>
</comment>
<keyword evidence="4" id="KW-1185">Reference proteome</keyword>
<name>A0ABS1C8U4_9FIRM</name>
<dbReference type="Proteomes" id="UP000823123">
    <property type="component" value="Unassembled WGS sequence"/>
</dbReference>
<accession>A0ABS1C8U4</accession>
<dbReference type="SUPFAM" id="SSF143120">
    <property type="entry name" value="YefM-like"/>
    <property type="match status" value="1"/>
</dbReference>
<sequence length="80" mass="9331">MINTTITNFRKNLFSYVESAVEYNDILNISTKNGNAILINEEEYRGLIETLYLISNPESKEKLDYAIDLKAEDCEEFSWE</sequence>
<gene>
    <name evidence="3" type="ORF">IBJ83_00600</name>
</gene>
<dbReference type="Gene3D" id="3.40.1620.10">
    <property type="entry name" value="YefM-like domain"/>
    <property type="match status" value="1"/>
</dbReference>
<evidence type="ECO:0000256" key="2">
    <source>
        <dbReference type="RuleBase" id="RU362080"/>
    </source>
</evidence>
<dbReference type="RefSeq" id="WP_201274933.1">
    <property type="nucleotide sequence ID" value="NZ_JACVDA010000002.1"/>
</dbReference>
<protein>
    <recommendedName>
        <fullName evidence="2">Antitoxin</fullName>
    </recommendedName>
</protein>
<dbReference type="EMBL" id="JACVDA010000002">
    <property type="protein sequence ID" value="MBK1467820.1"/>
    <property type="molecule type" value="Genomic_DNA"/>
</dbReference>
<evidence type="ECO:0000256" key="1">
    <source>
        <dbReference type="ARBA" id="ARBA00009981"/>
    </source>
</evidence>
<comment type="caution">
    <text evidence="3">The sequence shown here is derived from an EMBL/GenBank/DDBJ whole genome shotgun (WGS) entry which is preliminary data.</text>
</comment>
<reference evidence="3 4" key="1">
    <citation type="submission" date="2020-09" db="EMBL/GenBank/DDBJ databases">
        <title>Parvimonas S3374 sp. nov.</title>
        <authorList>
            <person name="Buhl M."/>
        </authorList>
    </citation>
    <scope>NUCLEOTIDE SEQUENCE [LARGE SCALE GENOMIC DNA]</scope>
    <source>
        <strain evidence="3 4">S3374</strain>
    </source>
</reference>
<dbReference type="InterPro" id="IPR036165">
    <property type="entry name" value="YefM-like_sf"/>
</dbReference>
<proteinExistence type="inferred from homology"/>